<evidence type="ECO:0000313" key="3">
    <source>
        <dbReference type="EMBL" id="TWJ12643.1"/>
    </source>
</evidence>
<reference evidence="3 4" key="1">
    <citation type="journal article" date="2013" name="Stand. Genomic Sci.">
        <title>Genomic Encyclopedia of Type Strains, Phase I: The one thousand microbial genomes (KMG-I) project.</title>
        <authorList>
            <person name="Kyrpides N.C."/>
            <person name="Woyke T."/>
            <person name="Eisen J.A."/>
            <person name="Garrity G."/>
            <person name="Lilburn T.G."/>
            <person name="Beck B.J."/>
            <person name="Whitman W.B."/>
            <person name="Hugenholtz P."/>
            <person name="Klenk H.P."/>
        </authorList>
    </citation>
    <scope>NUCLEOTIDE SEQUENCE [LARGE SCALE GENOMIC DNA]</scope>
    <source>
        <strain evidence="3 4">DSM 45044</strain>
    </source>
</reference>
<protein>
    <submittedName>
        <fullName evidence="3">PucR-like helix-turn-helix protein</fullName>
    </submittedName>
</protein>
<dbReference type="OrthoDB" id="4571023at2"/>
<dbReference type="RefSeq" id="WP_147139926.1">
    <property type="nucleotide sequence ID" value="NZ_BAABIJ010000002.1"/>
</dbReference>
<proteinExistence type="predicted"/>
<dbReference type="Pfam" id="PF14361">
    <property type="entry name" value="RsbRD_N"/>
    <property type="match status" value="1"/>
</dbReference>
<dbReference type="EMBL" id="VLLL01000006">
    <property type="protein sequence ID" value="TWJ12643.1"/>
    <property type="molecule type" value="Genomic_DNA"/>
</dbReference>
<keyword evidence="4" id="KW-1185">Reference proteome</keyword>
<name>A0A562V446_9ACTN</name>
<dbReference type="Gene3D" id="1.10.10.2840">
    <property type="entry name" value="PucR C-terminal helix-turn-helix domain"/>
    <property type="match status" value="1"/>
</dbReference>
<gene>
    <name evidence="3" type="ORF">LX16_3405</name>
</gene>
<organism evidence="3 4">
    <name type="scientific">Stackebrandtia albiflava</name>
    <dbReference type="NCBI Taxonomy" id="406432"/>
    <lineage>
        <taxon>Bacteria</taxon>
        <taxon>Bacillati</taxon>
        <taxon>Actinomycetota</taxon>
        <taxon>Actinomycetes</taxon>
        <taxon>Glycomycetales</taxon>
        <taxon>Glycomycetaceae</taxon>
        <taxon>Stackebrandtia</taxon>
    </lineage>
</organism>
<dbReference type="AlphaFoldDB" id="A0A562V446"/>
<dbReference type="InterPro" id="IPR025751">
    <property type="entry name" value="RsbRD_N_dom"/>
</dbReference>
<dbReference type="InterPro" id="IPR025736">
    <property type="entry name" value="PucR_C-HTH_dom"/>
</dbReference>
<evidence type="ECO:0000313" key="4">
    <source>
        <dbReference type="Proteomes" id="UP000321617"/>
    </source>
</evidence>
<dbReference type="PANTHER" id="PTHR33744">
    <property type="entry name" value="CARBOHYDRATE DIACID REGULATOR"/>
    <property type="match status" value="1"/>
</dbReference>
<evidence type="ECO:0000259" key="1">
    <source>
        <dbReference type="Pfam" id="PF13556"/>
    </source>
</evidence>
<sequence>MSGNPDRPLMLGGQPMYEVVRAQARRLAHHLTDIIASQVETYRRMPQLDLHRDIVAIVEQNLLHLADMFERRRAPTATEMESLSQAAGRGARDEVPLEDILAAYHLGGKQAISILFADCDPEDYGDVVAAYNLLLDYNQIVSAVVCNGYSAVRESMRSQEQDARHSVVTALLNGQRPADPAMLAGVRLADRYLVMSTAVGRHPDEGADNSYGVHAGRSKLDRIRVALDGYGPEPVLTVLDTAGGLLLVPAADPERDESSTAQLVSELTAAAGAGIWAVVEPADSIGQIAGAARLTQEVLAVVQSFGHGPGVYRLSDVLLEYQLTRPSKALDELARLLDPLEDNPDLLQTLRVYIDCSLDRRAAAARLHVHPNTVDYRLRRAVQLTGLDPMVPGQLQRIGAALTARRAQTTG</sequence>
<dbReference type="InterPro" id="IPR042070">
    <property type="entry name" value="PucR_C-HTH_sf"/>
</dbReference>
<comment type="caution">
    <text evidence="3">The sequence shown here is derived from an EMBL/GenBank/DDBJ whole genome shotgun (WGS) entry which is preliminary data.</text>
</comment>
<feature type="domain" description="PucR C-terminal helix-turn-helix" evidence="1">
    <location>
        <begin position="346"/>
        <end position="403"/>
    </location>
</feature>
<evidence type="ECO:0000259" key="2">
    <source>
        <dbReference type="Pfam" id="PF14361"/>
    </source>
</evidence>
<dbReference type="Proteomes" id="UP000321617">
    <property type="component" value="Unassembled WGS sequence"/>
</dbReference>
<accession>A0A562V446</accession>
<dbReference type="InterPro" id="IPR051448">
    <property type="entry name" value="CdaR-like_regulators"/>
</dbReference>
<dbReference type="Pfam" id="PF13556">
    <property type="entry name" value="HTH_30"/>
    <property type="match status" value="1"/>
</dbReference>
<dbReference type="PANTHER" id="PTHR33744:SF1">
    <property type="entry name" value="DNA-BINDING TRANSCRIPTIONAL ACTIVATOR ADER"/>
    <property type="match status" value="1"/>
</dbReference>
<feature type="domain" description="RsbT co-antagonist protein RsbRD N-terminal" evidence="2">
    <location>
        <begin position="27"/>
        <end position="164"/>
    </location>
</feature>